<comment type="caution">
    <text evidence="1">The sequence shown here is derived from an EMBL/GenBank/DDBJ whole genome shotgun (WGS) entry which is preliminary data.</text>
</comment>
<sequence length="227" mass="26395">MILEPFSDDEKFTKKDHEEISKNRQNVIEELGKISKDTDNSLTFEEFLEHVNINEEEYIKMIRSEFKKAKAFLKRAPNEIRINAYNSMIMLLHRANMDIQFILDPYSCLMYCVDYINKSENGMSKLLREALNNEISAQEAVYHILSIPLSISSRSTVFINTNRPENRISMLRSDEILQKLEPDSSDTFVEGLIDMYTNRPDEMKNVCLADFASLYNVSKKKADNAQI</sequence>
<evidence type="ECO:0000313" key="2">
    <source>
        <dbReference type="Proteomes" id="UP000681720"/>
    </source>
</evidence>
<name>A0A8S3DAL2_9BILA</name>
<dbReference type="AlphaFoldDB" id="A0A8S3DAL2"/>
<dbReference type="PANTHER" id="PTHR47642">
    <property type="entry name" value="ATP-DEPENDENT DNA HELICASE"/>
    <property type="match status" value="1"/>
</dbReference>
<proteinExistence type="predicted"/>
<dbReference type="EMBL" id="CAJOBJ010206581">
    <property type="protein sequence ID" value="CAF4998649.1"/>
    <property type="molecule type" value="Genomic_DNA"/>
</dbReference>
<feature type="non-terminal residue" evidence="1">
    <location>
        <position position="1"/>
    </location>
</feature>
<dbReference type="PANTHER" id="PTHR47642:SF5">
    <property type="entry name" value="ATP-DEPENDENT DNA HELICASE"/>
    <property type="match status" value="1"/>
</dbReference>
<reference evidence="1" key="1">
    <citation type="submission" date="2021-02" db="EMBL/GenBank/DDBJ databases">
        <authorList>
            <person name="Nowell W R."/>
        </authorList>
    </citation>
    <scope>NUCLEOTIDE SEQUENCE</scope>
</reference>
<evidence type="ECO:0000313" key="1">
    <source>
        <dbReference type="EMBL" id="CAF4998649.1"/>
    </source>
</evidence>
<accession>A0A8S3DAL2</accession>
<gene>
    <name evidence="1" type="ORF">GIL414_LOCUS57113</name>
</gene>
<dbReference type="InterPro" id="IPR051055">
    <property type="entry name" value="PIF1_helicase"/>
</dbReference>
<organism evidence="1 2">
    <name type="scientific">Rotaria magnacalcarata</name>
    <dbReference type="NCBI Taxonomy" id="392030"/>
    <lineage>
        <taxon>Eukaryota</taxon>
        <taxon>Metazoa</taxon>
        <taxon>Spiralia</taxon>
        <taxon>Gnathifera</taxon>
        <taxon>Rotifera</taxon>
        <taxon>Eurotatoria</taxon>
        <taxon>Bdelloidea</taxon>
        <taxon>Philodinida</taxon>
        <taxon>Philodinidae</taxon>
        <taxon>Rotaria</taxon>
    </lineage>
</organism>
<dbReference type="Proteomes" id="UP000681720">
    <property type="component" value="Unassembled WGS sequence"/>
</dbReference>
<protein>
    <submittedName>
        <fullName evidence="1">Uncharacterized protein</fullName>
    </submittedName>
</protein>